<dbReference type="InterPro" id="IPR016084">
    <property type="entry name" value="Haem_Oase-like_multi-hlx"/>
</dbReference>
<keyword evidence="3" id="KW-0408">Iron</keyword>
<dbReference type="KEGG" id="tdf:H9L22_00895"/>
<dbReference type="RefSeq" id="WP_187721236.1">
    <property type="nucleotide sequence ID" value="NZ_BAABBL010000031.1"/>
</dbReference>
<dbReference type="InterPro" id="IPR016053">
    <property type="entry name" value="Haem_Oase-like"/>
</dbReference>
<dbReference type="GO" id="GO:0006979">
    <property type="term" value="P:response to oxidative stress"/>
    <property type="evidence" value="ECO:0007669"/>
    <property type="project" value="TreeGrafter"/>
</dbReference>
<dbReference type="GO" id="GO:0006788">
    <property type="term" value="P:heme oxidation"/>
    <property type="evidence" value="ECO:0007669"/>
    <property type="project" value="InterPro"/>
</dbReference>
<dbReference type="GO" id="GO:0004392">
    <property type="term" value="F:heme oxygenase (decyclizing) activity"/>
    <property type="evidence" value="ECO:0007669"/>
    <property type="project" value="InterPro"/>
</dbReference>
<dbReference type="GO" id="GO:0020037">
    <property type="term" value="F:heme binding"/>
    <property type="evidence" value="ECO:0007669"/>
    <property type="project" value="TreeGrafter"/>
</dbReference>
<dbReference type="PRINTS" id="PR00088">
    <property type="entry name" value="HAEMOXYGNASE"/>
</dbReference>
<dbReference type="InterPro" id="IPR002051">
    <property type="entry name" value="Haem_Oase"/>
</dbReference>
<evidence type="ECO:0000256" key="2">
    <source>
        <dbReference type="ARBA" id="ARBA00022723"/>
    </source>
</evidence>
<evidence type="ECO:0000313" key="4">
    <source>
        <dbReference type="EMBL" id="QNP56119.1"/>
    </source>
</evidence>
<name>A0A7H0H6F3_9ACTN</name>
<keyword evidence="2" id="KW-0479">Metal-binding</keyword>
<evidence type="ECO:0000313" key="5">
    <source>
        <dbReference type="Proteomes" id="UP000516117"/>
    </source>
</evidence>
<organism evidence="4 5">
    <name type="scientific">Tessaracoccus defluvii</name>
    <dbReference type="NCBI Taxonomy" id="1285901"/>
    <lineage>
        <taxon>Bacteria</taxon>
        <taxon>Bacillati</taxon>
        <taxon>Actinomycetota</taxon>
        <taxon>Actinomycetes</taxon>
        <taxon>Propionibacteriales</taxon>
        <taxon>Propionibacteriaceae</taxon>
        <taxon>Tessaracoccus</taxon>
    </lineage>
</organism>
<keyword evidence="5" id="KW-1185">Reference proteome</keyword>
<dbReference type="Proteomes" id="UP000516117">
    <property type="component" value="Chromosome"/>
</dbReference>
<keyword evidence="1" id="KW-0349">Heme</keyword>
<dbReference type="PANTHER" id="PTHR10720">
    <property type="entry name" value="HEME OXYGENASE"/>
    <property type="match status" value="1"/>
</dbReference>
<dbReference type="SUPFAM" id="SSF48613">
    <property type="entry name" value="Heme oxygenase-like"/>
    <property type="match status" value="1"/>
</dbReference>
<sequence length="182" mass="20193">MTAQLAAIATRALSARLREETSEVHRSAEESPFMARLVKGSVTREDLRNLTAQLVVVYTALEEVSRSMGDDPVFRHFHDPALERLDTLRADLAALTQPGESEVAVHPASEAYAARIREIGAPGISFYRFTTIEKVKPYKDRYRTALDEAPMSEADHDVAVAEAVRAFEYNQAVFAALDDLGR</sequence>
<dbReference type="Gene3D" id="1.20.910.10">
    <property type="entry name" value="Heme oxygenase-like"/>
    <property type="match status" value="2"/>
</dbReference>
<dbReference type="EMBL" id="CP060789">
    <property type="protein sequence ID" value="QNP56119.1"/>
    <property type="molecule type" value="Genomic_DNA"/>
</dbReference>
<gene>
    <name evidence="4" type="ORF">H9L22_00895</name>
</gene>
<accession>A0A7H0H6F3</accession>
<reference evidence="4 5" key="1">
    <citation type="submission" date="2020-08" db="EMBL/GenBank/DDBJ databases">
        <title>Genome sequence of Tessaracoccus defluvii JCM 17540T.</title>
        <authorList>
            <person name="Hyun D.-W."/>
            <person name="Bae J.-W."/>
        </authorList>
    </citation>
    <scope>NUCLEOTIDE SEQUENCE [LARGE SCALE GENOMIC DNA]</scope>
    <source>
        <strain evidence="4 5">JCM 17540</strain>
    </source>
</reference>
<dbReference type="GO" id="GO:0042167">
    <property type="term" value="P:heme catabolic process"/>
    <property type="evidence" value="ECO:0007669"/>
    <property type="project" value="TreeGrafter"/>
</dbReference>
<dbReference type="CDD" id="cd19165">
    <property type="entry name" value="HemeO"/>
    <property type="match status" value="1"/>
</dbReference>
<dbReference type="PANTHER" id="PTHR10720:SF0">
    <property type="entry name" value="HEME OXYGENASE"/>
    <property type="match status" value="1"/>
</dbReference>
<evidence type="ECO:0000256" key="3">
    <source>
        <dbReference type="ARBA" id="ARBA00023004"/>
    </source>
</evidence>
<dbReference type="AlphaFoldDB" id="A0A7H0H6F3"/>
<dbReference type="Pfam" id="PF01126">
    <property type="entry name" value="Heme_oxygenase"/>
    <property type="match status" value="2"/>
</dbReference>
<evidence type="ECO:0000256" key="1">
    <source>
        <dbReference type="ARBA" id="ARBA00022617"/>
    </source>
</evidence>
<proteinExistence type="predicted"/>
<protein>
    <submittedName>
        <fullName evidence="4">Biliverdin-producing heme oxygenase</fullName>
    </submittedName>
</protein>
<dbReference type="GO" id="GO:0046872">
    <property type="term" value="F:metal ion binding"/>
    <property type="evidence" value="ECO:0007669"/>
    <property type="project" value="UniProtKB-KW"/>
</dbReference>